<dbReference type="SUPFAM" id="SSF55931">
    <property type="entry name" value="Glutamine synthetase/guanido kinase"/>
    <property type="match status" value="1"/>
</dbReference>
<gene>
    <name evidence="6" type="ORF">DHL47_12380</name>
</gene>
<organism evidence="6 7">
    <name type="scientific">Streptococcus panodentis</name>
    <dbReference type="NCBI Taxonomy" id="1581472"/>
    <lineage>
        <taxon>Bacteria</taxon>
        <taxon>Bacillati</taxon>
        <taxon>Bacillota</taxon>
        <taxon>Bacilli</taxon>
        <taxon>Lactobacillales</taxon>
        <taxon>Streptococcaceae</taxon>
        <taxon>Streptococcus</taxon>
    </lineage>
</organism>
<dbReference type="RefSeq" id="WP_209552045.1">
    <property type="nucleotide sequence ID" value="NZ_QFAY01000033.1"/>
</dbReference>
<evidence type="ECO:0000256" key="2">
    <source>
        <dbReference type="ARBA" id="ARBA00022598"/>
    </source>
</evidence>
<dbReference type="PANTHER" id="PTHR34378:SF1">
    <property type="entry name" value="GLUTAMATE--CYSTEINE LIGASE, CHLOROPLASTIC"/>
    <property type="match status" value="1"/>
</dbReference>
<evidence type="ECO:0000256" key="4">
    <source>
        <dbReference type="ARBA" id="ARBA00022840"/>
    </source>
</evidence>
<evidence type="ECO:0000313" key="7">
    <source>
        <dbReference type="Proteomes" id="UP001519349"/>
    </source>
</evidence>
<comment type="caution">
    <text evidence="6">The sequence shown here is derived from an EMBL/GenBank/DDBJ whole genome shotgun (WGS) entry which is preliminary data.</text>
</comment>
<dbReference type="Pfam" id="PF04107">
    <property type="entry name" value="GCS2"/>
    <property type="match status" value="1"/>
</dbReference>
<reference evidence="6 7" key="1">
    <citation type="submission" date="2018-05" db="EMBL/GenBank/DDBJ databases">
        <title>Draft genome sequence of Streptococcus panodentis CCUG 70867T.</title>
        <authorList>
            <person name="Salva-Serra F."/>
            <person name="Mendez V."/>
            <person name="Jaen-Luchoro D."/>
            <person name="Gonzales-Siles L."/>
            <person name="Karlsson R."/>
            <person name="Engstrom-Jakobsson H."/>
            <person name="Busquets A."/>
            <person name="Gomila M."/>
            <person name="Pineiro-Iglesias B."/>
            <person name="Bennasar-Figueras A."/>
            <person name="Seeger M."/>
            <person name="Moore E."/>
        </authorList>
    </citation>
    <scope>NUCLEOTIDE SEQUENCE [LARGE SCALE GENOMIC DNA]</scope>
    <source>
        <strain evidence="6 7">CCUG 70867</strain>
    </source>
</reference>
<keyword evidence="3" id="KW-0547">Nucleotide-binding</keyword>
<evidence type="ECO:0000313" key="6">
    <source>
        <dbReference type="EMBL" id="MBP2622099.1"/>
    </source>
</evidence>
<dbReference type="InterPro" id="IPR006336">
    <property type="entry name" value="GCS2"/>
</dbReference>
<evidence type="ECO:0000256" key="5">
    <source>
        <dbReference type="ARBA" id="ARBA00048819"/>
    </source>
</evidence>
<accession>A0ABS5B2C3</accession>
<dbReference type="EMBL" id="QFAY01000033">
    <property type="protein sequence ID" value="MBP2622099.1"/>
    <property type="molecule type" value="Genomic_DNA"/>
</dbReference>
<proteinExistence type="predicted"/>
<dbReference type="InterPro" id="IPR035434">
    <property type="entry name" value="GCL_bact_plant"/>
</dbReference>
<sequence length="422" mass="49261">MDSIQILKERYLKNIQENPHLYIGIELEFPIVNCLGGATDTEVAKALLKRLASDYPFEIERTDREGNPIQLKSRENEDRLLFELSYNTLEFAFEKADVIQEVDERFQQYLALIQPILQENHHEIQGEGLHPFWQENDNRPVNYPRYEMLMQYLALSKQTVAEGLHGYPEYGAFICGSQVQLDISKSNYLRVINVFNQIEAAKAYLFANSAFDLWDTKISRDRFWEDSMHGILRENVGVNPVDFASEKEFFDYLNRSAIFTAEREGETYYFYPIAAAVYLEQENIKAYDLTGREVILTPSAADFSSHRSYQYQDLTTRGTVEFRSTCTQPLARTFAPAAFHLGILANLEQAEIYLQTCSFFKKEGRDYQQLRRRFSGKHLSEEEREQIEKFSDDLVRIAAEGLQFRKKGEEKYLFCLQNRKSQ</sequence>
<name>A0ABS5B2C3_9STRE</name>
<keyword evidence="7" id="KW-1185">Reference proteome</keyword>
<dbReference type="PANTHER" id="PTHR34378">
    <property type="entry name" value="GLUTAMATE--CYSTEINE LIGASE, CHLOROPLASTIC"/>
    <property type="match status" value="1"/>
</dbReference>
<keyword evidence="4" id="KW-0067">ATP-binding</keyword>
<evidence type="ECO:0000256" key="3">
    <source>
        <dbReference type="ARBA" id="ARBA00022741"/>
    </source>
</evidence>
<dbReference type="Gene3D" id="3.30.590.20">
    <property type="match status" value="1"/>
</dbReference>
<dbReference type="Proteomes" id="UP001519349">
    <property type="component" value="Unassembled WGS sequence"/>
</dbReference>
<dbReference type="InterPro" id="IPR014746">
    <property type="entry name" value="Gln_synth/guanido_kin_cat_dom"/>
</dbReference>
<evidence type="ECO:0000256" key="1">
    <source>
        <dbReference type="ARBA" id="ARBA00012220"/>
    </source>
</evidence>
<keyword evidence="2" id="KW-0436">Ligase</keyword>
<dbReference type="EC" id="6.3.2.2" evidence="1"/>
<protein>
    <recommendedName>
        <fullName evidence="1">glutamate--cysteine ligase</fullName>
        <ecNumber evidence="1">6.3.2.2</ecNumber>
    </recommendedName>
</protein>
<comment type="catalytic activity">
    <reaction evidence="5">
        <text>L-cysteine + L-glutamate + ATP = gamma-L-glutamyl-L-cysteine + ADP + phosphate + H(+)</text>
        <dbReference type="Rhea" id="RHEA:13285"/>
        <dbReference type="ChEBI" id="CHEBI:15378"/>
        <dbReference type="ChEBI" id="CHEBI:29985"/>
        <dbReference type="ChEBI" id="CHEBI:30616"/>
        <dbReference type="ChEBI" id="CHEBI:35235"/>
        <dbReference type="ChEBI" id="CHEBI:43474"/>
        <dbReference type="ChEBI" id="CHEBI:58173"/>
        <dbReference type="ChEBI" id="CHEBI:456216"/>
        <dbReference type="EC" id="6.3.2.2"/>
    </reaction>
</comment>